<proteinExistence type="predicted"/>
<accession>A0ABU8VRM9</accession>
<reference evidence="2 3" key="1">
    <citation type="submission" date="2024-03" db="EMBL/GenBank/DDBJ databases">
        <title>Novel species of the genus Variovorax.</title>
        <authorList>
            <person name="Liu Q."/>
            <person name="Xin Y.-H."/>
        </authorList>
    </citation>
    <scope>NUCLEOTIDE SEQUENCE [LARGE SCALE GENOMIC DNA]</scope>
    <source>
        <strain evidence="2 3">KACC 18501</strain>
    </source>
</reference>
<dbReference type="PANTHER" id="PTHR30336">
    <property type="entry name" value="INNER MEMBRANE PROTEIN, PROBABLE PERMEASE"/>
    <property type="match status" value="1"/>
</dbReference>
<comment type="caution">
    <text evidence="2">The sequence shown here is derived from an EMBL/GenBank/DDBJ whole genome shotgun (WGS) entry which is preliminary data.</text>
</comment>
<dbReference type="EMBL" id="JBBKZV010000001">
    <property type="protein sequence ID" value="MEJ8820451.1"/>
    <property type="molecule type" value="Genomic_DNA"/>
</dbReference>
<name>A0ABU8VRM9_9BURK</name>
<organism evidence="2 3">
    <name type="scientific">Variovorax humicola</name>
    <dbReference type="NCBI Taxonomy" id="1769758"/>
    <lineage>
        <taxon>Bacteria</taxon>
        <taxon>Pseudomonadati</taxon>
        <taxon>Pseudomonadota</taxon>
        <taxon>Betaproteobacteria</taxon>
        <taxon>Burkholderiales</taxon>
        <taxon>Comamonadaceae</taxon>
        <taxon>Variovorax</taxon>
    </lineage>
</organism>
<dbReference type="Proteomes" id="UP001363010">
    <property type="component" value="Unassembled WGS sequence"/>
</dbReference>
<sequence length="211" mass="23433">MSLPVRAMVWRWRWRLVAAVLVLCALHASLAAMIWRHARERIAHPPTAQADAALVLGNRAYLSGEINPCLTNRVDRGIELARAGQVRQLVVSGGKDTEDARIEAQVMETYARQSGFTGTLLKEALSSSTRQNLAMSWPLLEAAGVKRVIVVSDPYHLWRIERLAHASGFDRAFDVQYAAASPTCGHRPFLFFRGALREPLAIVNNALNGYF</sequence>
<gene>
    <name evidence="2" type="ORF">WKW80_00190</name>
</gene>
<evidence type="ECO:0000313" key="3">
    <source>
        <dbReference type="Proteomes" id="UP001363010"/>
    </source>
</evidence>
<dbReference type="InterPro" id="IPR014729">
    <property type="entry name" value="Rossmann-like_a/b/a_fold"/>
</dbReference>
<dbReference type="Gene3D" id="3.40.50.620">
    <property type="entry name" value="HUPs"/>
    <property type="match status" value="1"/>
</dbReference>
<keyword evidence="3" id="KW-1185">Reference proteome</keyword>
<dbReference type="InterPro" id="IPR003848">
    <property type="entry name" value="DUF218"/>
</dbReference>
<protein>
    <submittedName>
        <fullName evidence="2">YdcF family protein</fullName>
    </submittedName>
</protein>
<feature type="domain" description="DUF218" evidence="1">
    <location>
        <begin position="51"/>
        <end position="177"/>
    </location>
</feature>
<dbReference type="Pfam" id="PF02698">
    <property type="entry name" value="DUF218"/>
    <property type="match status" value="1"/>
</dbReference>
<evidence type="ECO:0000259" key="1">
    <source>
        <dbReference type="Pfam" id="PF02698"/>
    </source>
</evidence>
<dbReference type="InterPro" id="IPR051599">
    <property type="entry name" value="Cell_Envelope_Assoc"/>
</dbReference>
<dbReference type="RefSeq" id="WP_340361517.1">
    <property type="nucleotide sequence ID" value="NZ_JBBKZV010000001.1"/>
</dbReference>
<dbReference type="PANTHER" id="PTHR30336:SF20">
    <property type="entry name" value="DUF218 DOMAIN-CONTAINING PROTEIN"/>
    <property type="match status" value="1"/>
</dbReference>
<evidence type="ECO:0000313" key="2">
    <source>
        <dbReference type="EMBL" id="MEJ8820451.1"/>
    </source>
</evidence>
<dbReference type="SUPFAM" id="SSF51658">
    <property type="entry name" value="Xylose isomerase-like"/>
    <property type="match status" value="1"/>
</dbReference>
<dbReference type="CDD" id="cd06259">
    <property type="entry name" value="YdcF-like"/>
    <property type="match status" value="1"/>
</dbReference>
<dbReference type="InterPro" id="IPR036237">
    <property type="entry name" value="Xyl_isomerase-like_sf"/>
</dbReference>